<dbReference type="PROSITE" id="PS50059">
    <property type="entry name" value="FKBP_PPIASE"/>
    <property type="match status" value="1"/>
</dbReference>
<keyword evidence="2 3" id="KW-0697">Rotamase</keyword>
<accession>A0ABV3ZEJ0</accession>
<name>A0ABV3ZEJ0_9BACT</name>
<feature type="signal peptide" evidence="5">
    <location>
        <begin position="1"/>
        <end position="19"/>
    </location>
</feature>
<protein>
    <recommendedName>
        <fullName evidence="4">Peptidyl-prolyl cis-trans isomerase</fullName>
        <ecNumber evidence="4">5.2.1.8</ecNumber>
    </recommendedName>
</protein>
<comment type="caution">
    <text evidence="7">The sequence shown here is derived from an EMBL/GenBank/DDBJ whole genome shotgun (WGS) entry which is preliminary data.</text>
</comment>
<dbReference type="Pfam" id="PF00254">
    <property type="entry name" value="FKBP_C"/>
    <property type="match status" value="1"/>
</dbReference>
<dbReference type="EMBL" id="JAULBC010000003">
    <property type="protein sequence ID" value="MEX6688296.1"/>
    <property type="molecule type" value="Genomic_DNA"/>
</dbReference>
<dbReference type="InterPro" id="IPR001179">
    <property type="entry name" value="PPIase_FKBP_dom"/>
</dbReference>
<dbReference type="PROSITE" id="PS51257">
    <property type="entry name" value="PROKAR_LIPOPROTEIN"/>
    <property type="match status" value="1"/>
</dbReference>
<sequence length="164" mass="17736">MKKTAFALLAGLMVLASCMKNNNNYCTNVAPSEEADDIRAFCMSNGITPQIDDTTGIFYQITSPGSPDRLSNQYDTVKMAVVTKLLNGTQLQKNDSVVALMQNVPALLLFGLNKIGISGQIKMVSPSAYAYGCNGAKDNSGNQVVPPNSPLYYEIRVLNIGKYK</sequence>
<reference evidence="7 8" key="1">
    <citation type="submission" date="2023-07" db="EMBL/GenBank/DDBJ databases">
        <authorList>
            <person name="Lian W.-H."/>
        </authorList>
    </citation>
    <scope>NUCLEOTIDE SEQUENCE [LARGE SCALE GENOMIC DNA]</scope>
    <source>
        <strain evidence="7 8">SYSU DXS3180</strain>
    </source>
</reference>
<organism evidence="7 8">
    <name type="scientific">Danxiaibacter flavus</name>
    <dbReference type="NCBI Taxonomy" id="3049108"/>
    <lineage>
        <taxon>Bacteria</taxon>
        <taxon>Pseudomonadati</taxon>
        <taxon>Bacteroidota</taxon>
        <taxon>Chitinophagia</taxon>
        <taxon>Chitinophagales</taxon>
        <taxon>Chitinophagaceae</taxon>
        <taxon>Danxiaibacter</taxon>
    </lineage>
</organism>
<feature type="domain" description="PPIase FKBP-type" evidence="6">
    <location>
        <begin position="74"/>
        <end position="161"/>
    </location>
</feature>
<dbReference type="EC" id="5.2.1.8" evidence="4"/>
<feature type="chain" id="PRO_5047379863" description="Peptidyl-prolyl cis-trans isomerase" evidence="5">
    <location>
        <begin position="20"/>
        <end position="164"/>
    </location>
</feature>
<comment type="similarity">
    <text evidence="4">Belongs to the FKBP-type PPIase family.</text>
</comment>
<dbReference type="Gene3D" id="3.10.50.40">
    <property type="match status" value="1"/>
</dbReference>
<evidence type="ECO:0000256" key="5">
    <source>
        <dbReference type="SAM" id="SignalP"/>
    </source>
</evidence>
<dbReference type="SUPFAM" id="SSF54534">
    <property type="entry name" value="FKBP-like"/>
    <property type="match status" value="1"/>
</dbReference>
<proteinExistence type="inferred from homology"/>
<keyword evidence="3 4" id="KW-0413">Isomerase</keyword>
<evidence type="ECO:0000256" key="3">
    <source>
        <dbReference type="PROSITE-ProRule" id="PRU00277"/>
    </source>
</evidence>
<dbReference type="Proteomes" id="UP001560573">
    <property type="component" value="Unassembled WGS sequence"/>
</dbReference>
<evidence type="ECO:0000313" key="8">
    <source>
        <dbReference type="Proteomes" id="UP001560573"/>
    </source>
</evidence>
<dbReference type="InterPro" id="IPR046357">
    <property type="entry name" value="PPIase_dom_sf"/>
</dbReference>
<evidence type="ECO:0000256" key="1">
    <source>
        <dbReference type="ARBA" id="ARBA00000971"/>
    </source>
</evidence>
<keyword evidence="5" id="KW-0732">Signal</keyword>
<comment type="catalytic activity">
    <reaction evidence="1 3 4">
        <text>[protein]-peptidylproline (omega=180) = [protein]-peptidylproline (omega=0)</text>
        <dbReference type="Rhea" id="RHEA:16237"/>
        <dbReference type="Rhea" id="RHEA-COMP:10747"/>
        <dbReference type="Rhea" id="RHEA-COMP:10748"/>
        <dbReference type="ChEBI" id="CHEBI:83833"/>
        <dbReference type="ChEBI" id="CHEBI:83834"/>
        <dbReference type="EC" id="5.2.1.8"/>
    </reaction>
</comment>
<keyword evidence="8" id="KW-1185">Reference proteome</keyword>
<evidence type="ECO:0000313" key="7">
    <source>
        <dbReference type="EMBL" id="MEX6688296.1"/>
    </source>
</evidence>
<gene>
    <name evidence="7" type="ORF">QTN47_12355</name>
</gene>
<evidence type="ECO:0000259" key="6">
    <source>
        <dbReference type="PROSITE" id="PS50059"/>
    </source>
</evidence>
<evidence type="ECO:0000256" key="2">
    <source>
        <dbReference type="ARBA" id="ARBA00023110"/>
    </source>
</evidence>
<evidence type="ECO:0000256" key="4">
    <source>
        <dbReference type="RuleBase" id="RU003915"/>
    </source>
</evidence>
<dbReference type="RefSeq" id="WP_369329705.1">
    <property type="nucleotide sequence ID" value="NZ_JAULBC010000003.1"/>
</dbReference>